<dbReference type="RefSeq" id="YP_009259543.1">
    <property type="nucleotide sequence ID" value="NC_030445.1"/>
</dbReference>
<reference evidence="2" key="1">
    <citation type="submission" date="2016-04" db="EMBL/GenBank/DDBJ databases">
        <title>Distinct Viral Lineages from Fish and Amphibians Reveal the Complex Evolutionary History of Hepadnaviruses.</title>
        <authorList>
            <person name="Dill J.A."/>
            <person name="Camus A.C."/>
            <person name="Leary J.H."/>
            <person name="Di Giallonardo F."/>
            <person name="Holmes E.C."/>
            <person name="Ng T.F.F."/>
        </authorList>
    </citation>
    <scope>NUCLEOTIDE SEQUENCE [LARGE SCALE GENOMIC DNA]</scope>
</reference>
<organism evidence="1 2">
    <name type="scientific">Bluegill hepatitis B virus</name>
    <dbReference type="NCBI Taxonomy" id="2169918"/>
    <lineage>
        <taxon>Viruses</taxon>
        <taxon>Riboviria</taxon>
        <taxon>Pararnavirae</taxon>
        <taxon>Artverviricota</taxon>
        <taxon>Revtraviricetes</taxon>
        <taxon>Blubervirales</taxon>
        <taxon>Hepadnaviridae</taxon>
        <taxon>Metahepadnavirus</taxon>
        <taxon>Metahepadnavirus lepomi</taxon>
    </lineage>
</organism>
<evidence type="ECO:0000313" key="2">
    <source>
        <dbReference type="Proteomes" id="UP000110027"/>
    </source>
</evidence>
<proteinExistence type="predicted"/>
<dbReference type="Proteomes" id="UP000110027">
    <property type="component" value="Segment"/>
</dbReference>
<dbReference type="EMBL" id="KX058433">
    <property type="protein sequence ID" value="ANN02852.1"/>
    <property type="molecule type" value="Genomic_DNA"/>
</dbReference>
<evidence type="ECO:0000313" key="1">
    <source>
        <dbReference type="EMBL" id="ANN02852.1"/>
    </source>
</evidence>
<protein>
    <submittedName>
        <fullName evidence="1">ORFZ</fullName>
    </submittedName>
</protein>
<accession>A0A193AU43</accession>
<name>A0A193AU43_9HEPA</name>
<keyword evidence="2" id="KW-1185">Reference proteome</keyword>
<sequence length="108" mass="12253">MKCIFSFLAQCQFGMVPKNFYHFGFWHGAKPLGTTPTAFLNRYISHALLAACQHARYLARCQLYKSVSREISSFWHSANSSGLGRGPIFRSLRSREPKGRGIEARARV</sequence>
<dbReference type="GeneID" id="37627715"/>
<dbReference type="KEGG" id="vg:37627715"/>